<evidence type="ECO:0000256" key="1">
    <source>
        <dbReference type="SAM" id="MobiDB-lite"/>
    </source>
</evidence>
<feature type="compositionally biased region" description="Low complexity" evidence="1">
    <location>
        <begin position="31"/>
        <end position="47"/>
    </location>
</feature>
<evidence type="ECO:0000313" key="2">
    <source>
        <dbReference type="EnsemblPlants" id="LPERR10G02540.1"/>
    </source>
</evidence>
<dbReference type="HOGENOM" id="CLU_2007191_0_0_1"/>
<accession>A0A0D9XI18</accession>
<reference evidence="3" key="2">
    <citation type="submission" date="2013-12" db="EMBL/GenBank/DDBJ databases">
        <authorList>
            <person name="Yu Y."/>
            <person name="Lee S."/>
            <person name="de Baynast K."/>
            <person name="Wissotski M."/>
            <person name="Liu L."/>
            <person name="Talag J."/>
            <person name="Goicoechea J."/>
            <person name="Angelova A."/>
            <person name="Jetty R."/>
            <person name="Kudrna D."/>
            <person name="Golser W."/>
            <person name="Rivera L."/>
            <person name="Zhang J."/>
            <person name="Wing R."/>
        </authorList>
    </citation>
    <scope>NUCLEOTIDE SEQUENCE</scope>
</reference>
<reference evidence="2 3" key="1">
    <citation type="submission" date="2012-08" db="EMBL/GenBank/DDBJ databases">
        <title>Oryza genome evolution.</title>
        <authorList>
            <person name="Wing R.A."/>
        </authorList>
    </citation>
    <scope>NUCLEOTIDE SEQUENCE</scope>
</reference>
<feature type="compositionally biased region" description="Polar residues" evidence="1">
    <location>
        <begin position="1"/>
        <end position="10"/>
    </location>
</feature>
<dbReference type="EnsemblPlants" id="LPERR10G02540.1">
    <property type="protein sequence ID" value="LPERR10G02540.1"/>
    <property type="gene ID" value="LPERR10G02540"/>
</dbReference>
<proteinExistence type="predicted"/>
<keyword evidence="3" id="KW-1185">Reference proteome</keyword>
<dbReference type="Proteomes" id="UP000032180">
    <property type="component" value="Chromosome 10"/>
</dbReference>
<dbReference type="Gramene" id="LPERR10G02540.1">
    <property type="protein sequence ID" value="LPERR10G02540.1"/>
    <property type="gene ID" value="LPERR10G02540"/>
</dbReference>
<evidence type="ECO:0000313" key="3">
    <source>
        <dbReference type="Proteomes" id="UP000032180"/>
    </source>
</evidence>
<feature type="region of interest" description="Disordered" evidence="1">
    <location>
        <begin position="1"/>
        <end position="124"/>
    </location>
</feature>
<sequence length="124" mass="13605">MARLVSTAQRQLAADLASSSHRRRGSHATVSSSSRRLATRATAATRTGEVPPTGAQQDAPRDPPYAVPDARIRIEQLCDAPPASADAAPTESREKRRERRWKWKLSHDEEEGHVLAADETEKPS</sequence>
<feature type="compositionally biased region" description="Low complexity" evidence="1">
    <location>
        <begin position="79"/>
        <end position="89"/>
    </location>
</feature>
<protein>
    <submittedName>
        <fullName evidence="2">Uncharacterized protein</fullName>
    </submittedName>
</protein>
<organism evidence="2 3">
    <name type="scientific">Leersia perrieri</name>
    <dbReference type="NCBI Taxonomy" id="77586"/>
    <lineage>
        <taxon>Eukaryota</taxon>
        <taxon>Viridiplantae</taxon>
        <taxon>Streptophyta</taxon>
        <taxon>Embryophyta</taxon>
        <taxon>Tracheophyta</taxon>
        <taxon>Spermatophyta</taxon>
        <taxon>Magnoliopsida</taxon>
        <taxon>Liliopsida</taxon>
        <taxon>Poales</taxon>
        <taxon>Poaceae</taxon>
        <taxon>BOP clade</taxon>
        <taxon>Oryzoideae</taxon>
        <taxon>Oryzeae</taxon>
        <taxon>Oryzinae</taxon>
        <taxon>Leersia</taxon>
    </lineage>
</organism>
<name>A0A0D9XI18_9ORYZ</name>
<reference evidence="2" key="3">
    <citation type="submission" date="2015-04" db="UniProtKB">
        <authorList>
            <consortium name="EnsemblPlants"/>
        </authorList>
    </citation>
    <scope>IDENTIFICATION</scope>
</reference>
<dbReference type="AlphaFoldDB" id="A0A0D9XI18"/>